<name>A0A9P5VCB0_9FUNG</name>
<gene>
    <name evidence="3" type="ORF">BG015_004908</name>
</gene>
<keyword evidence="4" id="KW-1185">Reference proteome</keyword>
<feature type="region of interest" description="Disordered" evidence="1">
    <location>
        <begin position="567"/>
        <end position="728"/>
    </location>
</feature>
<organism evidence="3 4">
    <name type="scientific">Linnemannia schmuckeri</name>
    <dbReference type="NCBI Taxonomy" id="64567"/>
    <lineage>
        <taxon>Eukaryota</taxon>
        <taxon>Fungi</taxon>
        <taxon>Fungi incertae sedis</taxon>
        <taxon>Mucoromycota</taxon>
        <taxon>Mortierellomycotina</taxon>
        <taxon>Mortierellomycetes</taxon>
        <taxon>Mortierellales</taxon>
        <taxon>Mortierellaceae</taxon>
        <taxon>Linnemannia</taxon>
    </lineage>
</organism>
<evidence type="ECO:0000256" key="1">
    <source>
        <dbReference type="SAM" id="MobiDB-lite"/>
    </source>
</evidence>
<reference evidence="3" key="1">
    <citation type="journal article" date="2020" name="Fungal Divers.">
        <title>Resolving the Mortierellaceae phylogeny through synthesis of multi-gene phylogenetics and phylogenomics.</title>
        <authorList>
            <person name="Vandepol N."/>
            <person name="Liber J."/>
            <person name="Desiro A."/>
            <person name="Na H."/>
            <person name="Kennedy M."/>
            <person name="Barry K."/>
            <person name="Grigoriev I.V."/>
            <person name="Miller A.N."/>
            <person name="O'Donnell K."/>
            <person name="Stajich J.E."/>
            <person name="Bonito G."/>
        </authorList>
    </citation>
    <scope>NUCLEOTIDE SEQUENCE</scope>
    <source>
        <strain evidence="3">NRRL 6426</strain>
    </source>
</reference>
<dbReference type="Proteomes" id="UP000748756">
    <property type="component" value="Unassembled WGS sequence"/>
</dbReference>
<feature type="transmembrane region" description="Helical" evidence="2">
    <location>
        <begin position="12"/>
        <end position="30"/>
    </location>
</feature>
<dbReference type="EMBL" id="JAAAUQ010000228">
    <property type="protein sequence ID" value="KAF9152663.1"/>
    <property type="molecule type" value="Genomic_DNA"/>
</dbReference>
<feature type="compositionally biased region" description="Acidic residues" evidence="1">
    <location>
        <begin position="585"/>
        <end position="600"/>
    </location>
</feature>
<protein>
    <submittedName>
        <fullName evidence="3">Uncharacterized protein</fullName>
    </submittedName>
</protein>
<feature type="transmembrane region" description="Helical" evidence="2">
    <location>
        <begin position="37"/>
        <end position="56"/>
    </location>
</feature>
<keyword evidence="2" id="KW-1133">Transmembrane helix</keyword>
<accession>A0A9P5VCB0</accession>
<feature type="compositionally biased region" description="Pro residues" evidence="1">
    <location>
        <begin position="705"/>
        <end position="715"/>
    </location>
</feature>
<sequence>MPPRNSGPTLPLFSTAGVSAMASRTILLPRSCLSPRMFLIVIIAVFCLSSLMLYSYTSFSLHFNHATGDTEDWTILEQRLGGASSKAMRWRNATLVSQFACQSSAAALSTHGPSTPSIHGSGFNRETICTVQNLCVDAERGAWIHPAKDAEEFPLINVVAADPGSDSYYRPAVMEEFPASTYRFVDETIFLYGRDPTHRPTWILNNLLPLHSVMSSFGGSRASWFMRVTGQEKKDSERKKQFRIQDNSDMELDTYLLAPYGREIILDPKKDRPLTGHQINAPSKSYPTCFAKAVIGLQSRCTRPYCENTIGGHDLISALRTRVLGTLSPSMIQFQKTDPNIVHPLTGEDVPIVSSTNLTVVEGESAPRSKINVALLGRYGNTSIPNANTLELSLLTRGFSVQTIHLDYPDQISSAQAAQLFANQSILVAPQGEALGYSTWMRQGTVVISVLPRFTRSSKIYTDRMMAFGKRFFAWDCQDESCVQPDRDLAHECIEAIQDSYEQEQGITADEFEQFANMNQDFRQRSVAWKAIADCYTKEVSRRLNPEELTVLIETLAKDFTFGDAKPVETTEPVTRRRLSRRGIDEDDDEGSEDDEEEPATEQTGEGSQGFVEVENPGEQDEVDGGITTTGSHGGAEEEDLDEEGTVRIQDIKPGQDGDQGGSDDEQEEDVNVHEYDVQPGPKPEEETTPSNPVAPAPEPEKAPEPVPKPVPVPEPEQGQPMTHKPGTVSSADINTNVQSTLVRPTLGFAEFCQRGHCCGSAKISEKEVIGLNGGKGLTPCAASMSVLVFGAKGVWGQIDESTIKESQSLVWQVDVGRHQRA</sequence>
<evidence type="ECO:0000313" key="4">
    <source>
        <dbReference type="Proteomes" id="UP000748756"/>
    </source>
</evidence>
<evidence type="ECO:0000256" key="2">
    <source>
        <dbReference type="SAM" id="Phobius"/>
    </source>
</evidence>
<dbReference type="AlphaFoldDB" id="A0A9P5VCB0"/>
<dbReference type="OrthoDB" id="2427989at2759"/>
<keyword evidence="2" id="KW-0812">Transmembrane</keyword>
<proteinExistence type="predicted"/>
<evidence type="ECO:0000313" key="3">
    <source>
        <dbReference type="EMBL" id="KAF9152663.1"/>
    </source>
</evidence>
<keyword evidence="2" id="KW-0472">Membrane</keyword>
<comment type="caution">
    <text evidence="3">The sequence shown here is derived from an EMBL/GenBank/DDBJ whole genome shotgun (WGS) entry which is preliminary data.</text>
</comment>